<evidence type="ECO:0000259" key="1">
    <source>
        <dbReference type="PROSITE" id="PS51736"/>
    </source>
</evidence>
<accession>A0ABU5LA56</accession>
<keyword evidence="3" id="KW-1185">Reference proteome</keyword>
<dbReference type="SUPFAM" id="SSF53041">
    <property type="entry name" value="Resolvase-like"/>
    <property type="match status" value="1"/>
</dbReference>
<dbReference type="EMBL" id="JARGYT010000123">
    <property type="protein sequence ID" value="MDZ5762815.1"/>
    <property type="molecule type" value="Genomic_DNA"/>
</dbReference>
<dbReference type="PROSITE" id="PS51736">
    <property type="entry name" value="RECOMBINASES_3"/>
    <property type="match status" value="1"/>
</dbReference>
<comment type="caution">
    <text evidence="2">The sequence shown here is derived from an EMBL/GenBank/DDBJ whole genome shotgun (WGS) entry which is preliminary data.</text>
</comment>
<reference evidence="2 3" key="1">
    <citation type="submission" date="2023-02" db="EMBL/GenBank/DDBJ databases">
        <title>Host association and intracellularity evolved multiple times independently in the Rickettsiales.</title>
        <authorList>
            <person name="Castelli M."/>
            <person name="Nardi T."/>
            <person name="Gammuto L."/>
            <person name="Bellinzona G."/>
            <person name="Sabaneyeva E."/>
            <person name="Potekhin A."/>
            <person name="Serra V."/>
            <person name="Petroni G."/>
            <person name="Sassera D."/>
        </authorList>
    </citation>
    <scope>NUCLEOTIDE SEQUENCE [LARGE SCALE GENOMIC DNA]</scope>
    <source>
        <strain evidence="2 3">BOD18</strain>
    </source>
</reference>
<organism evidence="2 3">
    <name type="scientific">Candidatus Cyrtobacter comes</name>
    <dbReference type="NCBI Taxonomy" id="675776"/>
    <lineage>
        <taxon>Bacteria</taxon>
        <taxon>Pseudomonadati</taxon>
        <taxon>Pseudomonadota</taxon>
        <taxon>Alphaproteobacteria</taxon>
        <taxon>Rickettsiales</taxon>
        <taxon>Candidatus Midichloriaceae</taxon>
        <taxon>Candidatus Cyrtobacter</taxon>
    </lineage>
</organism>
<feature type="domain" description="Resolvase/invertase-type recombinase catalytic" evidence="1">
    <location>
        <begin position="1"/>
        <end position="70"/>
    </location>
</feature>
<dbReference type="Pfam" id="PF00239">
    <property type="entry name" value="Resolvase"/>
    <property type="match status" value="1"/>
</dbReference>
<dbReference type="InterPro" id="IPR036162">
    <property type="entry name" value="Resolvase-like_N_sf"/>
</dbReference>
<name>A0ABU5LA56_9RICK</name>
<evidence type="ECO:0000313" key="2">
    <source>
        <dbReference type="EMBL" id="MDZ5762815.1"/>
    </source>
</evidence>
<sequence>MAILLFSFNLPKKRSIILRFLYRGLLHKSSKRTHVTFIALTAMFGLFAEIERNLISERTKQTLTAAKQRGNIGKTKRIIWQI</sequence>
<evidence type="ECO:0000313" key="3">
    <source>
        <dbReference type="Proteomes" id="UP001293791"/>
    </source>
</evidence>
<gene>
    <name evidence="2" type="ORF">Cyrtocomes_01210</name>
</gene>
<proteinExistence type="predicted"/>
<dbReference type="Proteomes" id="UP001293791">
    <property type="component" value="Unassembled WGS sequence"/>
</dbReference>
<dbReference type="InterPro" id="IPR006119">
    <property type="entry name" value="Resolv_N"/>
</dbReference>
<protein>
    <recommendedName>
        <fullName evidence="1">Resolvase/invertase-type recombinase catalytic domain-containing protein</fullName>
    </recommendedName>
</protein>